<evidence type="ECO:0000313" key="1">
    <source>
        <dbReference type="EMBL" id="CAB1368095.1"/>
    </source>
</evidence>
<dbReference type="AntiFam" id="ANF00006">
    <property type="entry name" value="Translation of CRISPR region"/>
</dbReference>
<dbReference type="AntiFam" id="ANF00057">
    <property type="entry name" value="Translation of E. coli type CRISPR repeat"/>
</dbReference>
<protein>
    <submittedName>
        <fullName evidence="1">Uncharacterized protein</fullName>
    </submittedName>
</protein>
<gene>
    <name evidence="1" type="ORF">DENOEST_0930</name>
</gene>
<dbReference type="AlphaFoldDB" id="A0A6S6XTL5"/>
<dbReference type="Proteomes" id="UP000515733">
    <property type="component" value="Chromosome"/>
</dbReference>
<keyword evidence="2" id="KW-1185">Reference proteome</keyword>
<evidence type="ECO:0000313" key="2">
    <source>
        <dbReference type="Proteomes" id="UP000515733"/>
    </source>
</evidence>
<organism evidence="1 2">
    <name type="scientific">Denitratisoma oestradiolicum</name>
    <dbReference type="NCBI Taxonomy" id="311182"/>
    <lineage>
        <taxon>Bacteria</taxon>
        <taxon>Pseudomonadati</taxon>
        <taxon>Pseudomonadota</taxon>
        <taxon>Betaproteobacteria</taxon>
        <taxon>Nitrosomonadales</taxon>
        <taxon>Sterolibacteriaceae</taxon>
        <taxon>Denitratisoma</taxon>
    </lineage>
</organism>
<dbReference type="KEGG" id="doe:DENOEST_0930"/>
<reference evidence="1 2" key="1">
    <citation type="submission" date="2020-03" db="EMBL/GenBank/DDBJ databases">
        <authorList>
            <consortium name="Genoscope - CEA"/>
            <person name="William W."/>
        </authorList>
    </citation>
    <scope>NUCLEOTIDE SEQUENCE [LARGE SCALE GENOMIC DNA]</scope>
    <source>
        <strain evidence="2">DSM 16959</strain>
    </source>
</reference>
<dbReference type="EMBL" id="LR778301">
    <property type="protein sequence ID" value="CAB1368095.1"/>
    <property type="molecule type" value="Genomic_DNA"/>
</dbReference>
<proteinExistence type="predicted"/>
<accession>A0A6S6XTL5</accession>
<name>A0A6S6XTL5_9PROT</name>
<sequence>MDSALKYAATGSSPRMRGTRGVVKLIIKEERFIPAHAGNTLVVQQRQSSLAVHPRACGEHADVVAFVFRNLRFIPAHAGNT</sequence>